<accession>A0ACB7T5H6</accession>
<evidence type="ECO:0000313" key="1">
    <source>
        <dbReference type="EMBL" id="KAH6941376.1"/>
    </source>
</evidence>
<evidence type="ECO:0000313" key="2">
    <source>
        <dbReference type="Proteomes" id="UP000821845"/>
    </source>
</evidence>
<gene>
    <name evidence="1" type="ORF">HPB50_017520</name>
</gene>
<proteinExistence type="predicted"/>
<comment type="caution">
    <text evidence="1">The sequence shown here is derived from an EMBL/GenBank/DDBJ whole genome shotgun (WGS) entry which is preliminary data.</text>
</comment>
<sequence length="192" mass="20794">MLWVQRMPAENGNGSYMPSAGAAPGQKRLNTDDTSGSPESKHQQTDVPDDESTVIGDDNVADMEDVDEDDFVVVNDRKGLTVGVPVLITATEQGRHHRQVNPLTSHSGMEGMLGASPIRSRFTVIDYVDVPPRCFKCQRFGQVAERCTAEQLCKLSVAANTKEVTAGAPPDLQLWREDSLQGAESHGDLSSV</sequence>
<keyword evidence="2" id="KW-1185">Reference proteome</keyword>
<organism evidence="1 2">
    <name type="scientific">Hyalomma asiaticum</name>
    <name type="common">Tick</name>
    <dbReference type="NCBI Taxonomy" id="266040"/>
    <lineage>
        <taxon>Eukaryota</taxon>
        <taxon>Metazoa</taxon>
        <taxon>Ecdysozoa</taxon>
        <taxon>Arthropoda</taxon>
        <taxon>Chelicerata</taxon>
        <taxon>Arachnida</taxon>
        <taxon>Acari</taxon>
        <taxon>Parasitiformes</taxon>
        <taxon>Ixodida</taxon>
        <taxon>Ixodoidea</taxon>
        <taxon>Ixodidae</taxon>
        <taxon>Hyalomminae</taxon>
        <taxon>Hyalomma</taxon>
    </lineage>
</organism>
<reference evidence="1" key="1">
    <citation type="submission" date="2020-05" db="EMBL/GenBank/DDBJ databases">
        <title>Large-scale comparative analyses of tick genomes elucidate their genetic diversity and vector capacities.</title>
        <authorList>
            <person name="Jia N."/>
            <person name="Wang J."/>
            <person name="Shi W."/>
            <person name="Du L."/>
            <person name="Sun Y."/>
            <person name="Zhan W."/>
            <person name="Jiang J."/>
            <person name="Wang Q."/>
            <person name="Zhang B."/>
            <person name="Ji P."/>
            <person name="Sakyi L.B."/>
            <person name="Cui X."/>
            <person name="Yuan T."/>
            <person name="Jiang B."/>
            <person name="Yang W."/>
            <person name="Lam T.T.-Y."/>
            <person name="Chang Q."/>
            <person name="Ding S."/>
            <person name="Wang X."/>
            <person name="Zhu J."/>
            <person name="Ruan X."/>
            <person name="Zhao L."/>
            <person name="Wei J."/>
            <person name="Que T."/>
            <person name="Du C."/>
            <person name="Cheng J."/>
            <person name="Dai P."/>
            <person name="Han X."/>
            <person name="Huang E."/>
            <person name="Gao Y."/>
            <person name="Liu J."/>
            <person name="Shao H."/>
            <person name="Ye R."/>
            <person name="Li L."/>
            <person name="Wei W."/>
            <person name="Wang X."/>
            <person name="Wang C."/>
            <person name="Yang T."/>
            <person name="Huo Q."/>
            <person name="Li W."/>
            <person name="Guo W."/>
            <person name="Chen H."/>
            <person name="Zhou L."/>
            <person name="Ni X."/>
            <person name="Tian J."/>
            <person name="Zhou Y."/>
            <person name="Sheng Y."/>
            <person name="Liu T."/>
            <person name="Pan Y."/>
            <person name="Xia L."/>
            <person name="Li J."/>
            <person name="Zhao F."/>
            <person name="Cao W."/>
        </authorList>
    </citation>
    <scope>NUCLEOTIDE SEQUENCE</scope>
    <source>
        <strain evidence="1">Hyas-2018</strain>
    </source>
</reference>
<name>A0ACB7T5H6_HYAAI</name>
<protein>
    <submittedName>
        <fullName evidence="1">Uncharacterized protein</fullName>
    </submittedName>
</protein>
<dbReference type="EMBL" id="CM023491">
    <property type="protein sequence ID" value="KAH6941376.1"/>
    <property type="molecule type" value="Genomic_DNA"/>
</dbReference>
<dbReference type="Proteomes" id="UP000821845">
    <property type="component" value="Chromosome 11"/>
</dbReference>